<dbReference type="Pfam" id="PF13469">
    <property type="entry name" value="Sulfotransfer_3"/>
    <property type="match status" value="1"/>
</dbReference>
<evidence type="ECO:0000313" key="8">
    <source>
        <dbReference type="EMBL" id="KAG7362423.1"/>
    </source>
</evidence>
<dbReference type="EMBL" id="JAGRRH010000011">
    <property type="protein sequence ID" value="KAG7362423.1"/>
    <property type="molecule type" value="Genomic_DNA"/>
</dbReference>
<reference evidence="7" key="1">
    <citation type="journal article" date="2021" name="Sci. Rep.">
        <title>Diploid genomic architecture of Nitzschia inconspicua, an elite biomass production diatom.</title>
        <authorList>
            <person name="Oliver A."/>
            <person name="Podell S."/>
            <person name="Pinowska A."/>
            <person name="Traller J.C."/>
            <person name="Smith S.R."/>
            <person name="McClure R."/>
            <person name="Beliaev A."/>
            <person name="Bohutskyi P."/>
            <person name="Hill E.A."/>
            <person name="Rabines A."/>
            <person name="Zheng H."/>
            <person name="Allen L.Z."/>
            <person name="Kuo A."/>
            <person name="Grigoriev I.V."/>
            <person name="Allen A.E."/>
            <person name="Hazlebeck D."/>
            <person name="Allen E.E."/>
        </authorList>
    </citation>
    <scope>NUCLEOTIDE SEQUENCE</scope>
    <source>
        <strain evidence="7">Hildebrandi</strain>
    </source>
</reference>
<sequence length="504" mass="58690">MKELPTLQELPSSLPSPSLFPSRRQSRKSVNVENINKHRKSNNSSNSSTNMTHNALEKLGLFVIFLCLCSISVNHLILLEESESVHHVLHVSNSSNRNKRQELTVPANDLQQRNHFRDVPSQQPLSTSTLSSTTTLMGTHRSFGNNIYTCTYGNTTVTVPTHTPTFIMIGVQKSGTTALLTYFREHPQILETKKKFTREAHFFDTSWNSLIKKAKAMGLTQATEKNCYILETYMYLFQTEQVLEQRRRRQGNDDLPSLFTFEKTPSYFANPMIAQRIQQIVPWSKVILILRNPTDRLYSQYKMTIKDVFDLRKYSLEDMVHHELYAMKYQYNMTTAPLLLGEEETLAEYRDDNNTLQSIPTFTPQNVPFNHPIPPHQWTPPHKSLGKYTDHGPLGHHILLRRGLYSIQLQWWLKHFTIDDNMLVIDYSDLTSNTQEVYERILRFCNIPVVTQNQELQKVRADERKDHRPLSNTTRHYLQQFYAPYNAQLEALLGHHWNAQKLGW</sequence>
<feature type="binding site" evidence="4">
    <location>
        <position position="299"/>
    </location>
    <ligand>
        <name>3'-phosphoadenylyl sulfate</name>
        <dbReference type="ChEBI" id="CHEBI:58339"/>
    </ligand>
</feature>
<accession>A0A9K3KB55</accession>
<dbReference type="Pfam" id="PF00685">
    <property type="entry name" value="Sulfotransfer_1"/>
    <property type="match status" value="1"/>
</dbReference>
<dbReference type="AlphaFoldDB" id="A0A9K3KB55"/>
<dbReference type="Proteomes" id="UP000693970">
    <property type="component" value="Unassembled WGS sequence"/>
</dbReference>
<feature type="domain" description="Sulfotransferase" evidence="6">
    <location>
        <begin position="403"/>
        <end position="459"/>
    </location>
</feature>
<evidence type="ECO:0000256" key="1">
    <source>
        <dbReference type="ARBA" id="ARBA00022679"/>
    </source>
</evidence>
<feature type="active site" description="For sulfotransferase activity" evidence="3">
    <location>
        <position position="173"/>
    </location>
</feature>
<evidence type="ECO:0000259" key="6">
    <source>
        <dbReference type="Pfam" id="PF00685"/>
    </source>
</evidence>
<name>A0A9K3KB55_9STRA</name>
<protein>
    <submittedName>
        <fullName evidence="7">Sulfotransferase</fullName>
    </submittedName>
</protein>
<feature type="compositionally biased region" description="Low complexity" evidence="5">
    <location>
        <begin position="1"/>
        <end position="22"/>
    </location>
</feature>
<dbReference type="PANTHER" id="PTHR10605">
    <property type="entry name" value="HEPARAN SULFATE SULFOTRANSFERASE"/>
    <property type="match status" value="1"/>
</dbReference>
<evidence type="ECO:0000256" key="4">
    <source>
        <dbReference type="PIRSR" id="PIRSR637359-2"/>
    </source>
</evidence>
<feature type="binding site" evidence="4">
    <location>
        <position position="291"/>
    </location>
    <ligand>
        <name>3'-phosphoadenylyl sulfate</name>
        <dbReference type="ChEBI" id="CHEBI:58339"/>
    </ligand>
</feature>
<evidence type="ECO:0000256" key="2">
    <source>
        <dbReference type="ARBA" id="ARBA00023180"/>
    </source>
</evidence>
<organism evidence="7 9">
    <name type="scientific">Nitzschia inconspicua</name>
    <dbReference type="NCBI Taxonomy" id="303405"/>
    <lineage>
        <taxon>Eukaryota</taxon>
        <taxon>Sar</taxon>
        <taxon>Stramenopiles</taxon>
        <taxon>Ochrophyta</taxon>
        <taxon>Bacillariophyta</taxon>
        <taxon>Bacillariophyceae</taxon>
        <taxon>Bacillariophycidae</taxon>
        <taxon>Bacillariales</taxon>
        <taxon>Bacillariaceae</taxon>
        <taxon>Nitzschia</taxon>
    </lineage>
</organism>
<dbReference type="GO" id="GO:0008146">
    <property type="term" value="F:sulfotransferase activity"/>
    <property type="evidence" value="ECO:0007669"/>
    <property type="project" value="InterPro"/>
</dbReference>
<keyword evidence="2" id="KW-0325">Glycoprotein</keyword>
<gene>
    <name evidence="7" type="ORF">IV203_024687</name>
    <name evidence="8" type="ORF">IV203_025307</name>
</gene>
<keyword evidence="9" id="KW-1185">Reference proteome</keyword>
<evidence type="ECO:0000313" key="9">
    <source>
        <dbReference type="Proteomes" id="UP000693970"/>
    </source>
</evidence>
<dbReference type="PANTHER" id="PTHR10605:SF56">
    <property type="entry name" value="BIFUNCTIONAL HEPARAN SULFATE N-DEACETYLASE_N-SULFOTRANSFERASE"/>
    <property type="match status" value="1"/>
</dbReference>
<dbReference type="InterPro" id="IPR000863">
    <property type="entry name" value="Sulfotransferase_dom"/>
</dbReference>
<proteinExistence type="predicted"/>
<evidence type="ECO:0000313" key="7">
    <source>
        <dbReference type="EMBL" id="KAG7339648.1"/>
    </source>
</evidence>
<comment type="caution">
    <text evidence="7">The sequence shown here is derived from an EMBL/GenBank/DDBJ whole genome shotgun (WGS) entry which is preliminary data.</text>
</comment>
<evidence type="ECO:0000256" key="3">
    <source>
        <dbReference type="PIRSR" id="PIRSR637359-1"/>
    </source>
</evidence>
<feature type="region of interest" description="Disordered" evidence="5">
    <location>
        <begin position="1"/>
        <end position="49"/>
    </location>
</feature>
<reference evidence="7" key="2">
    <citation type="submission" date="2021-04" db="EMBL/GenBank/DDBJ databases">
        <authorList>
            <person name="Podell S."/>
        </authorList>
    </citation>
    <scope>NUCLEOTIDE SEQUENCE</scope>
    <source>
        <strain evidence="7">Hildebrandi</strain>
    </source>
</reference>
<evidence type="ECO:0000256" key="5">
    <source>
        <dbReference type="SAM" id="MobiDB-lite"/>
    </source>
</evidence>
<dbReference type="EMBL" id="JAGRRH010000031">
    <property type="protein sequence ID" value="KAG7339648.1"/>
    <property type="molecule type" value="Genomic_DNA"/>
</dbReference>
<keyword evidence="1" id="KW-0808">Transferase</keyword>
<dbReference type="OrthoDB" id="6129517at2759"/>
<dbReference type="InterPro" id="IPR037359">
    <property type="entry name" value="NST/OST"/>
</dbReference>